<keyword evidence="6 13" id="KW-0472">Membrane</keyword>
<accession>A0ABN2D6J2</accession>
<evidence type="ECO:0000313" key="15">
    <source>
        <dbReference type="EMBL" id="GAA1569538.1"/>
    </source>
</evidence>
<dbReference type="EMBL" id="BAAAOS010000018">
    <property type="protein sequence ID" value="GAA1569538.1"/>
    <property type="molecule type" value="Genomic_DNA"/>
</dbReference>
<comment type="similarity">
    <text evidence="2">Belongs to the OXA1/ALB3/YidC family. Type 1 subfamily.</text>
</comment>
<feature type="domain" description="Membrane insertase YidC/Oxa/ALB C-terminal" evidence="14">
    <location>
        <begin position="33"/>
        <end position="223"/>
    </location>
</feature>
<evidence type="ECO:0000259" key="14">
    <source>
        <dbReference type="Pfam" id="PF02096"/>
    </source>
</evidence>
<comment type="function">
    <text evidence="7">Required for the insertion and/or proper folding and/or complex formation of integral membrane proteins into the membrane. Involved in integration of membrane proteins that insert both dependently and independently of the Sec translocase complex, as well as at least some lipoproteins. Aids folding of multispanning membrane proteins.</text>
</comment>
<sequence>MPSFLDPPISGAYHLVNGLATAIEPLTGPYAAAVAIVLCTVLVRLLLLPLSLAAIRGEKSRATLMPEIRKIQERHSKNPERIQREVAKLQSESGTTLLAGCLPMFAQLPFFWVMYSLFTTAIVAGQANQLLAGTIFGAPLGLHWPLFASTPAYLGLAVLLVVVAFLSSRRQVRHLDETASPMARRLARLLPFGTLVTAAFIPMAAGLYLLTTTTWTLAERTILLR</sequence>
<evidence type="ECO:0000256" key="4">
    <source>
        <dbReference type="ARBA" id="ARBA00022692"/>
    </source>
</evidence>
<reference evidence="15 16" key="1">
    <citation type="journal article" date="2019" name="Int. J. Syst. Evol. Microbiol.">
        <title>The Global Catalogue of Microorganisms (GCM) 10K type strain sequencing project: providing services to taxonomists for standard genome sequencing and annotation.</title>
        <authorList>
            <consortium name="The Broad Institute Genomics Platform"/>
            <consortium name="The Broad Institute Genome Sequencing Center for Infectious Disease"/>
            <person name="Wu L."/>
            <person name="Ma J."/>
        </authorList>
    </citation>
    <scope>NUCLEOTIDE SEQUENCE [LARGE SCALE GENOMIC DNA]</scope>
    <source>
        <strain evidence="15 16">JCM 14969</strain>
    </source>
</reference>
<comment type="subunit">
    <text evidence="8">Interacts with the Sec translocase complex via SecD. Specifically interacts with transmembrane segments of nascent integral membrane proteins during membrane integration.</text>
</comment>
<evidence type="ECO:0000256" key="6">
    <source>
        <dbReference type="ARBA" id="ARBA00023136"/>
    </source>
</evidence>
<name>A0ABN2D6J2_9ACTN</name>
<dbReference type="InterPro" id="IPR028055">
    <property type="entry name" value="YidC/Oxa/ALB_C"/>
</dbReference>
<evidence type="ECO:0000313" key="16">
    <source>
        <dbReference type="Proteomes" id="UP001500393"/>
    </source>
</evidence>
<dbReference type="Proteomes" id="UP001500393">
    <property type="component" value="Unassembled WGS sequence"/>
</dbReference>
<keyword evidence="16" id="KW-1185">Reference proteome</keyword>
<evidence type="ECO:0000256" key="8">
    <source>
        <dbReference type="ARBA" id="ARBA00026028"/>
    </source>
</evidence>
<evidence type="ECO:0000256" key="2">
    <source>
        <dbReference type="ARBA" id="ARBA00010527"/>
    </source>
</evidence>
<comment type="subcellular location">
    <subcellularLocation>
        <location evidence="1 12">Membrane</location>
        <topology evidence="1 12">Multi-pass membrane protein</topology>
    </subcellularLocation>
</comment>
<protein>
    <recommendedName>
        <fullName evidence="3">Membrane protein insertase YidC</fullName>
    </recommendedName>
    <alternativeName>
        <fullName evidence="11">Foldase YidC</fullName>
    </alternativeName>
    <alternativeName>
        <fullName evidence="10">Membrane integrase YidC</fullName>
    </alternativeName>
    <alternativeName>
        <fullName evidence="9">Membrane protein YidC</fullName>
    </alternativeName>
</protein>
<evidence type="ECO:0000256" key="7">
    <source>
        <dbReference type="ARBA" id="ARBA00025034"/>
    </source>
</evidence>
<dbReference type="PANTHER" id="PTHR12428">
    <property type="entry name" value="OXA1"/>
    <property type="match status" value="1"/>
</dbReference>
<gene>
    <name evidence="15" type="primary">yidC_2</name>
    <name evidence="15" type="ORF">GCM10009789_23750</name>
</gene>
<evidence type="ECO:0000256" key="10">
    <source>
        <dbReference type="ARBA" id="ARBA00033245"/>
    </source>
</evidence>
<feature type="transmembrane region" description="Helical" evidence="13">
    <location>
        <begin position="97"/>
        <end position="124"/>
    </location>
</feature>
<keyword evidence="5 13" id="KW-1133">Transmembrane helix</keyword>
<dbReference type="Pfam" id="PF02096">
    <property type="entry name" value="60KD_IMP"/>
    <property type="match status" value="1"/>
</dbReference>
<evidence type="ECO:0000256" key="9">
    <source>
        <dbReference type="ARBA" id="ARBA00031538"/>
    </source>
</evidence>
<dbReference type="PANTHER" id="PTHR12428:SF65">
    <property type="entry name" value="CYTOCHROME C OXIDASE ASSEMBLY PROTEIN COX18, MITOCHONDRIAL"/>
    <property type="match status" value="1"/>
</dbReference>
<evidence type="ECO:0000256" key="13">
    <source>
        <dbReference type="SAM" id="Phobius"/>
    </source>
</evidence>
<comment type="caution">
    <text evidence="15">The sequence shown here is derived from an EMBL/GenBank/DDBJ whole genome shotgun (WGS) entry which is preliminary data.</text>
</comment>
<feature type="transmembrane region" description="Helical" evidence="13">
    <location>
        <begin position="189"/>
        <end position="210"/>
    </location>
</feature>
<proteinExistence type="inferred from homology"/>
<evidence type="ECO:0000256" key="5">
    <source>
        <dbReference type="ARBA" id="ARBA00022989"/>
    </source>
</evidence>
<dbReference type="InterPro" id="IPR001708">
    <property type="entry name" value="YidC/ALB3/OXA1/COX18"/>
</dbReference>
<evidence type="ECO:0000256" key="11">
    <source>
        <dbReference type="ARBA" id="ARBA00033342"/>
    </source>
</evidence>
<evidence type="ECO:0000256" key="3">
    <source>
        <dbReference type="ARBA" id="ARBA00015325"/>
    </source>
</evidence>
<organism evidence="15 16">
    <name type="scientific">Kribbella sancticallisti</name>
    <dbReference type="NCBI Taxonomy" id="460087"/>
    <lineage>
        <taxon>Bacteria</taxon>
        <taxon>Bacillati</taxon>
        <taxon>Actinomycetota</taxon>
        <taxon>Actinomycetes</taxon>
        <taxon>Propionibacteriales</taxon>
        <taxon>Kribbellaceae</taxon>
        <taxon>Kribbella</taxon>
    </lineage>
</organism>
<evidence type="ECO:0000256" key="1">
    <source>
        <dbReference type="ARBA" id="ARBA00004141"/>
    </source>
</evidence>
<feature type="transmembrane region" description="Helical" evidence="13">
    <location>
        <begin position="30"/>
        <end position="55"/>
    </location>
</feature>
<keyword evidence="4 12" id="KW-0812">Transmembrane</keyword>
<dbReference type="NCBIfam" id="TIGR03592">
    <property type="entry name" value="yidC_oxa1_cterm"/>
    <property type="match status" value="1"/>
</dbReference>
<feature type="transmembrane region" description="Helical" evidence="13">
    <location>
        <begin position="144"/>
        <end position="168"/>
    </location>
</feature>
<evidence type="ECO:0000256" key="12">
    <source>
        <dbReference type="RuleBase" id="RU003945"/>
    </source>
</evidence>
<dbReference type="RefSeq" id="WP_344212894.1">
    <property type="nucleotide sequence ID" value="NZ_BAAAOS010000018.1"/>
</dbReference>